<dbReference type="Gene3D" id="3.30.70.330">
    <property type="match status" value="1"/>
</dbReference>
<dbReference type="SUPFAM" id="SSF52540">
    <property type="entry name" value="P-loop containing nucleoside triphosphate hydrolases"/>
    <property type="match status" value="1"/>
</dbReference>
<feature type="compositionally biased region" description="Basic and acidic residues" evidence="4">
    <location>
        <begin position="545"/>
        <end position="555"/>
    </location>
</feature>
<dbReference type="EMBL" id="MAYM02000219">
    <property type="protein sequence ID" value="RLN45133.1"/>
    <property type="molecule type" value="Genomic_DNA"/>
</dbReference>
<dbReference type="EMBL" id="JPWV03000207">
    <property type="protein sequence ID" value="KAG2521236.1"/>
    <property type="molecule type" value="Genomic_DNA"/>
</dbReference>
<dbReference type="Proteomes" id="UP000785171">
    <property type="component" value="Unassembled WGS sequence"/>
</dbReference>
<dbReference type="GO" id="GO:0000184">
    <property type="term" value="P:nuclear-transcribed mRNA catabolic process, nonsense-mediated decay"/>
    <property type="evidence" value="ECO:0007669"/>
    <property type="project" value="UniProtKB-KW"/>
</dbReference>
<dbReference type="InterPro" id="IPR005120">
    <property type="entry name" value="UPF3_dom"/>
</dbReference>
<feature type="compositionally biased region" description="Basic and acidic residues" evidence="4">
    <location>
        <begin position="417"/>
        <end position="427"/>
    </location>
</feature>
<feature type="compositionally biased region" description="Basic and acidic residues" evidence="4">
    <location>
        <begin position="434"/>
        <end position="457"/>
    </location>
</feature>
<dbReference type="PRINTS" id="PR00449">
    <property type="entry name" value="RASTRNSFRMNG"/>
</dbReference>
<evidence type="ECO:0000313" key="7">
    <source>
        <dbReference type="EMBL" id="KAG2522399.1"/>
    </source>
</evidence>
<evidence type="ECO:0000313" key="6">
    <source>
        <dbReference type="EMBL" id="KAG2521236.1"/>
    </source>
</evidence>
<feature type="region of interest" description="Disordered" evidence="4">
    <location>
        <begin position="1"/>
        <end position="23"/>
    </location>
</feature>
<dbReference type="Pfam" id="PF04488">
    <property type="entry name" value="Gly_transf_sug"/>
    <property type="match status" value="1"/>
</dbReference>
<dbReference type="InterPro" id="IPR001806">
    <property type="entry name" value="Small_GTPase"/>
</dbReference>
<dbReference type="InterPro" id="IPR007577">
    <property type="entry name" value="GlycoTrfase_DXD_sugar-bd_CS"/>
</dbReference>
<dbReference type="PANTHER" id="PTHR32385">
    <property type="entry name" value="MANNOSYL PHOSPHORYLINOSITOL CERAMIDE SYNTHASE"/>
    <property type="match status" value="1"/>
</dbReference>
<dbReference type="EMBL" id="JPWU03000214">
    <property type="protein sequence ID" value="KAG2522399.1"/>
    <property type="molecule type" value="Genomic_DNA"/>
</dbReference>
<evidence type="ECO:0000256" key="2">
    <source>
        <dbReference type="ARBA" id="ARBA00022679"/>
    </source>
</evidence>
<comment type="similarity">
    <text evidence="1">Belongs to the RENT3 family.</text>
</comment>
<keyword evidence="10" id="KW-1185">Reference proteome</keyword>
<dbReference type="SMART" id="SM00174">
    <property type="entry name" value="RHO"/>
    <property type="match status" value="1"/>
</dbReference>
<name>A0A3R7HC05_9STRA</name>
<dbReference type="InterPro" id="IPR012677">
    <property type="entry name" value="Nucleotide-bd_a/b_plait_sf"/>
</dbReference>
<dbReference type="Proteomes" id="UP000792063">
    <property type="component" value="Unassembled WGS sequence"/>
</dbReference>
<dbReference type="PROSITE" id="PS51421">
    <property type="entry name" value="RAS"/>
    <property type="match status" value="1"/>
</dbReference>
<evidence type="ECO:0000256" key="1">
    <source>
        <dbReference type="ARBA" id="ARBA00005991"/>
    </source>
</evidence>
<evidence type="ECO:0000259" key="5">
    <source>
        <dbReference type="Pfam" id="PF03467"/>
    </source>
</evidence>
<dbReference type="FunFam" id="3.40.50.300:FF:001447">
    <property type="entry name" value="Ras-related protein Rab-1B"/>
    <property type="match status" value="1"/>
</dbReference>
<dbReference type="Pfam" id="PF00071">
    <property type="entry name" value="Ras"/>
    <property type="match status" value="1"/>
</dbReference>
<dbReference type="SUPFAM" id="SSF54928">
    <property type="entry name" value="RNA-binding domain, RBD"/>
    <property type="match status" value="1"/>
</dbReference>
<feature type="compositionally biased region" description="Basic and acidic residues" evidence="4">
    <location>
        <begin position="580"/>
        <end position="602"/>
    </location>
</feature>
<dbReference type="GO" id="GO:0051999">
    <property type="term" value="P:mannosyl-inositol phosphorylceramide biosynthetic process"/>
    <property type="evidence" value="ECO:0007669"/>
    <property type="project" value="TreeGrafter"/>
</dbReference>
<comment type="caution">
    <text evidence="8">The sequence shown here is derived from an EMBL/GenBank/DDBJ whole genome shotgun (WGS) entry which is preliminary data.</text>
</comment>
<dbReference type="InterPro" id="IPR029044">
    <property type="entry name" value="Nucleotide-diphossugar_trans"/>
</dbReference>
<feature type="region of interest" description="Disordered" evidence="4">
    <location>
        <begin position="417"/>
        <end position="602"/>
    </location>
</feature>
<dbReference type="SUPFAM" id="SSF53448">
    <property type="entry name" value="Nucleotide-diphospho-sugar transferases"/>
    <property type="match status" value="1"/>
</dbReference>
<evidence type="ECO:0000313" key="10">
    <source>
        <dbReference type="Proteomes" id="UP000285624"/>
    </source>
</evidence>
<reference evidence="6" key="1">
    <citation type="journal article" date="2015" name="Genom Data">
        <title>Genome sequences of six Phytophthora species associated with forests in New Zealand.</title>
        <authorList>
            <person name="Studholme D.J."/>
            <person name="McDougal R.L."/>
            <person name="Sambles C."/>
            <person name="Hansen E."/>
            <person name="Hardy G."/>
            <person name="Grant M."/>
            <person name="Ganley R.J."/>
            <person name="Williams N.M."/>
        </authorList>
    </citation>
    <scope>NUCLEOTIDE SEQUENCE</scope>
    <source>
        <strain evidence="6">NZFS 2646</strain>
        <strain evidence="7">NZFS 3630</strain>
    </source>
</reference>
<evidence type="ECO:0000313" key="9">
    <source>
        <dbReference type="EMBL" id="RLN78016.1"/>
    </source>
</evidence>
<sequence length="838" mass="93444">MEADSLFSSKGLGGTQDSGTTELSAADHDTMIPRIIHQSWKQIDRIPTRFHPWMKSWVNFHPNWTYVFWTDEDNLKLFELLYPQYLHVAKAVKKVSLADMARYALLHRIGGLYVDADFECLQPFDGLHRDHKLFLSSEPLAHTVLLEKTTSAMLCNALMASAPGHPFWLHVLDNIKEKFARERLRSDAVGLTGPRMVNHTYMAQKSMFDSEESAMTALPSEYFYPEVAYWNIEPMEEACQRRKDDAAKEASVTAVLKKLVVRNIPPTATEEEARRLLEAHGVGTEFVWRFVPGRKRSNNHEPMPARLYLDTKKEPEKARKLIAALHGQMFYQDAKEGDAKPLDVEFAPFQKIPREKQRKDAKVGTIDRDPEYTAFLEELAKPKDKLPSAEAAVDMAEGESVERPVAALVKYLNERKGKSGKALDKNGVRRLTRKKDGSKQKGTKDKKALKDRQKKNSDAPSGQDSTKPRKQRTGKTPSKKESTKPVPTEPGTLRIMTPKSAPDSSGSAPAIAAKVNGAPQSADASLERRSEKRAPKSGKKNGGRGRGEKKAKEVGDGVGGDGTDVADLKPHPRRKGGNNGKKETTKKDLSKKEQGNRGDRARGDPAIKLVLLGNGSVGKSSLIARFVDDGFARVYKQTIGLDFFEKKLQLPRDQRIVLQVWDIGGQTINSKMLSKYLFGVHVALLCYDVTDAQSFSDVEDWLRVARENGGKQMNLYLVGNKTDLVAHRVISNEKHEAFIRQHGLPGGFLVSAQSGDNVLKTVYRISAAAANIRVSEFELSFCDKVVRAVIPVAPGTGSNDPEGKQEARTAMADEIEAEDRANELRKSRKMTQHRCRIM</sequence>
<feature type="compositionally biased region" description="Basic and acidic residues" evidence="4">
    <location>
        <begin position="525"/>
        <end position="534"/>
    </location>
</feature>
<accession>A0A3R7HC05</accession>
<evidence type="ECO:0000256" key="3">
    <source>
        <dbReference type="ARBA" id="ARBA00023161"/>
    </source>
</evidence>
<dbReference type="EMBL" id="MBDN02000211">
    <property type="protein sequence ID" value="RLN78016.1"/>
    <property type="molecule type" value="Genomic_DNA"/>
</dbReference>
<dbReference type="GO" id="GO:0000030">
    <property type="term" value="F:mannosyltransferase activity"/>
    <property type="evidence" value="ECO:0007669"/>
    <property type="project" value="TreeGrafter"/>
</dbReference>
<dbReference type="Gene3D" id="3.40.50.300">
    <property type="entry name" value="P-loop containing nucleotide triphosphate hydrolases"/>
    <property type="match status" value="1"/>
</dbReference>
<dbReference type="GO" id="GO:0016020">
    <property type="term" value="C:membrane"/>
    <property type="evidence" value="ECO:0007669"/>
    <property type="project" value="GOC"/>
</dbReference>
<protein>
    <recommendedName>
        <fullName evidence="5">UPF3 domain-containing protein</fullName>
    </recommendedName>
</protein>
<organism evidence="8 11">
    <name type="scientific">Phytophthora kernoviae</name>
    <dbReference type="NCBI Taxonomy" id="325452"/>
    <lineage>
        <taxon>Eukaryota</taxon>
        <taxon>Sar</taxon>
        <taxon>Stramenopiles</taxon>
        <taxon>Oomycota</taxon>
        <taxon>Peronosporomycetes</taxon>
        <taxon>Peronosporales</taxon>
        <taxon>Peronosporaceae</taxon>
        <taxon>Phytophthora</taxon>
    </lineage>
</organism>
<dbReference type="InterPro" id="IPR051706">
    <property type="entry name" value="Glycosyltransferase_domain"/>
</dbReference>
<dbReference type="Proteomes" id="UP000285883">
    <property type="component" value="Unassembled WGS sequence"/>
</dbReference>
<reference evidence="6" key="3">
    <citation type="submission" date="2020-06" db="EMBL/GenBank/DDBJ databases">
        <authorList>
            <person name="Studholme D.J."/>
        </authorList>
    </citation>
    <scope>NUCLEOTIDE SEQUENCE</scope>
    <source>
        <strain evidence="6">NZFS 2646</strain>
        <strain evidence="7">NZFS 3630</strain>
    </source>
</reference>
<proteinExistence type="inferred from homology"/>
<dbReference type="AlphaFoldDB" id="A0A3R7HC05"/>
<dbReference type="STRING" id="325452.A0A3R7HC05"/>
<dbReference type="GO" id="GO:0005525">
    <property type="term" value="F:GTP binding"/>
    <property type="evidence" value="ECO:0007669"/>
    <property type="project" value="InterPro"/>
</dbReference>
<evidence type="ECO:0000313" key="8">
    <source>
        <dbReference type="EMBL" id="RLN45133.1"/>
    </source>
</evidence>
<dbReference type="PANTHER" id="PTHR32385:SF23">
    <property type="entry name" value="NUCLEOTIDE-DIPHOSPHO-SUGAR TRANSFERASE"/>
    <property type="match status" value="1"/>
</dbReference>
<dbReference type="GO" id="GO:0003676">
    <property type="term" value="F:nucleic acid binding"/>
    <property type="evidence" value="ECO:0007669"/>
    <property type="project" value="InterPro"/>
</dbReference>
<dbReference type="InterPro" id="IPR005225">
    <property type="entry name" value="Small_GTP-bd"/>
</dbReference>
<keyword evidence="3" id="KW-0866">Nonsense-mediated mRNA decay</keyword>
<dbReference type="Pfam" id="PF03467">
    <property type="entry name" value="Smg4_UPF3"/>
    <property type="match status" value="1"/>
</dbReference>
<evidence type="ECO:0000256" key="4">
    <source>
        <dbReference type="SAM" id="MobiDB-lite"/>
    </source>
</evidence>
<dbReference type="InterPro" id="IPR035979">
    <property type="entry name" value="RBD_domain_sf"/>
</dbReference>
<dbReference type="SMART" id="SM00173">
    <property type="entry name" value="RAS"/>
    <property type="match status" value="1"/>
</dbReference>
<dbReference type="InterPro" id="IPR027417">
    <property type="entry name" value="P-loop_NTPase"/>
</dbReference>
<evidence type="ECO:0000313" key="11">
    <source>
        <dbReference type="Proteomes" id="UP000285883"/>
    </source>
</evidence>
<dbReference type="GO" id="GO:0003924">
    <property type="term" value="F:GTPase activity"/>
    <property type="evidence" value="ECO:0007669"/>
    <property type="project" value="InterPro"/>
</dbReference>
<dbReference type="Proteomes" id="UP000285624">
    <property type="component" value="Unassembled WGS sequence"/>
</dbReference>
<gene>
    <name evidence="8" type="ORF">BBI17_006391</name>
    <name evidence="9" type="ORF">BBO99_00006275</name>
    <name evidence="6" type="ORF">JM16_006349</name>
    <name evidence="7" type="ORF">JM18_006091</name>
</gene>
<feature type="domain" description="UPF3" evidence="5">
    <location>
        <begin position="257"/>
        <end position="415"/>
    </location>
</feature>
<dbReference type="NCBIfam" id="TIGR00231">
    <property type="entry name" value="small_GTP"/>
    <property type="match status" value="1"/>
</dbReference>
<feature type="compositionally biased region" description="Basic residues" evidence="4">
    <location>
        <begin position="535"/>
        <end position="544"/>
    </location>
</feature>
<dbReference type="PROSITE" id="PS51419">
    <property type="entry name" value="RAB"/>
    <property type="match status" value="1"/>
</dbReference>
<reference evidence="10 11" key="2">
    <citation type="submission" date="2018-07" db="EMBL/GenBank/DDBJ databases">
        <title>Genome sequencing of oomycete isolates from Chile give support for New Zealand origin for Phytophthora kernoviae and make available the first Nothophytophthora sp. genome.</title>
        <authorList>
            <person name="Studholme D.J."/>
            <person name="Sanfuentes E."/>
            <person name="Panda P."/>
            <person name="Hill R."/>
            <person name="Sambles C."/>
            <person name="Grant M."/>
            <person name="Williams N.M."/>
            <person name="Mcdougal R.L."/>
        </authorList>
    </citation>
    <scope>NUCLEOTIDE SEQUENCE [LARGE SCALE GENOMIC DNA]</scope>
    <source>
        <strain evidence="8">Chile2</strain>
        <strain evidence="9">Chile4</strain>
    </source>
</reference>
<keyword evidence="2" id="KW-0808">Transferase</keyword>
<dbReference type="Gene3D" id="3.90.550.20">
    <property type="match status" value="1"/>
</dbReference>
<dbReference type="SMART" id="SM00175">
    <property type="entry name" value="RAB"/>
    <property type="match status" value="1"/>
</dbReference>